<feature type="domain" description="DUF4283" evidence="2">
    <location>
        <begin position="26"/>
        <end position="98"/>
    </location>
</feature>
<dbReference type="PANTHER" id="PTHR31286:SF178">
    <property type="entry name" value="DUF4283 DOMAIN-CONTAINING PROTEIN"/>
    <property type="match status" value="1"/>
</dbReference>
<keyword evidence="5" id="KW-1185">Reference proteome</keyword>
<accession>A0A445AA92</accession>
<organism evidence="4 5">
    <name type="scientific">Arachis hypogaea</name>
    <name type="common">Peanut</name>
    <dbReference type="NCBI Taxonomy" id="3818"/>
    <lineage>
        <taxon>Eukaryota</taxon>
        <taxon>Viridiplantae</taxon>
        <taxon>Streptophyta</taxon>
        <taxon>Embryophyta</taxon>
        <taxon>Tracheophyta</taxon>
        <taxon>Spermatophyta</taxon>
        <taxon>Magnoliopsida</taxon>
        <taxon>eudicotyledons</taxon>
        <taxon>Gunneridae</taxon>
        <taxon>Pentapetalae</taxon>
        <taxon>rosids</taxon>
        <taxon>fabids</taxon>
        <taxon>Fabales</taxon>
        <taxon>Fabaceae</taxon>
        <taxon>Papilionoideae</taxon>
        <taxon>50 kb inversion clade</taxon>
        <taxon>dalbergioids sensu lato</taxon>
        <taxon>Dalbergieae</taxon>
        <taxon>Pterocarpus clade</taxon>
        <taxon>Arachis</taxon>
    </lineage>
</organism>
<reference evidence="4 5" key="1">
    <citation type="submission" date="2019-01" db="EMBL/GenBank/DDBJ databases">
        <title>Sequencing of cultivated peanut Arachis hypogaea provides insights into genome evolution and oil improvement.</title>
        <authorList>
            <person name="Chen X."/>
        </authorList>
    </citation>
    <scope>NUCLEOTIDE SEQUENCE [LARGE SCALE GENOMIC DNA]</scope>
    <source>
        <strain evidence="5">cv. Fuhuasheng</strain>
        <tissue evidence="4">Leaves</tissue>
    </source>
</reference>
<sequence>MSSIEGRVIKLNKPGELGYKKDCLNIVGKIISDKEISFKACKNALLGMWGNPQGVTVIDIGSKKMVFSFKDRKKELQIMQNGPWNIRGNMVNLRLWREGELVFEVNHDFIEFWIQIHDIPLDFMDKETGARIGEMLGVLAEAEDPKMDGILRRSYLRIRVSIDNTKALPTGFWLDREELPPLWVIFRYERLPNSYCFNCEILGHEKKTCKNPTAMTSWDPTKKSYGRPGSTTGGESSKQQRWSEEVDEWAREQQNRERESGEKQKSEESRITEEQALQQKIREESVWKN</sequence>
<dbReference type="InterPro" id="IPR025836">
    <property type="entry name" value="Zn_knuckle_CX2CX4HX4C"/>
</dbReference>
<evidence type="ECO:0008006" key="6">
    <source>
        <dbReference type="Google" id="ProtNLM"/>
    </source>
</evidence>
<proteinExistence type="predicted"/>
<protein>
    <recommendedName>
        <fullName evidence="6">CCHC-type domain-containing protein</fullName>
    </recommendedName>
</protein>
<evidence type="ECO:0000259" key="3">
    <source>
        <dbReference type="Pfam" id="PF14392"/>
    </source>
</evidence>
<feature type="compositionally biased region" description="Basic and acidic residues" evidence="1">
    <location>
        <begin position="241"/>
        <end position="273"/>
    </location>
</feature>
<dbReference type="InterPro" id="IPR025558">
    <property type="entry name" value="DUF4283"/>
</dbReference>
<comment type="caution">
    <text evidence="4">The sequence shown here is derived from an EMBL/GenBank/DDBJ whole genome shotgun (WGS) entry which is preliminary data.</text>
</comment>
<feature type="compositionally biased region" description="Basic and acidic residues" evidence="1">
    <location>
        <begin position="280"/>
        <end position="289"/>
    </location>
</feature>
<dbReference type="STRING" id="3818.A0A445AA92"/>
<name>A0A445AA92_ARAHY</name>
<evidence type="ECO:0000256" key="1">
    <source>
        <dbReference type="SAM" id="MobiDB-lite"/>
    </source>
</evidence>
<dbReference type="EMBL" id="SDMP01000013">
    <property type="protein sequence ID" value="RYR23366.1"/>
    <property type="molecule type" value="Genomic_DNA"/>
</dbReference>
<dbReference type="Pfam" id="PF14392">
    <property type="entry name" value="zf-CCHC_4"/>
    <property type="match status" value="1"/>
</dbReference>
<evidence type="ECO:0000313" key="4">
    <source>
        <dbReference type="EMBL" id="RYR23366.1"/>
    </source>
</evidence>
<feature type="compositionally biased region" description="Polar residues" evidence="1">
    <location>
        <begin position="229"/>
        <end position="240"/>
    </location>
</feature>
<dbReference type="InterPro" id="IPR040256">
    <property type="entry name" value="At4g02000-like"/>
</dbReference>
<dbReference type="PANTHER" id="PTHR31286">
    <property type="entry name" value="GLYCINE-RICH CELL WALL STRUCTURAL PROTEIN 1.8-LIKE"/>
    <property type="match status" value="1"/>
</dbReference>
<gene>
    <name evidence="4" type="ORF">Ahy_B03g068602</name>
</gene>
<dbReference type="AlphaFoldDB" id="A0A445AA92"/>
<dbReference type="Proteomes" id="UP000289738">
    <property type="component" value="Chromosome B03"/>
</dbReference>
<feature type="region of interest" description="Disordered" evidence="1">
    <location>
        <begin position="211"/>
        <end position="289"/>
    </location>
</feature>
<evidence type="ECO:0000259" key="2">
    <source>
        <dbReference type="Pfam" id="PF14111"/>
    </source>
</evidence>
<feature type="domain" description="Zinc knuckle CX2CX4HX4C" evidence="3">
    <location>
        <begin position="182"/>
        <end position="210"/>
    </location>
</feature>
<evidence type="ECO:0000313" key="5">
    <source>
        <dbReference type="Proteomes" id="UP000289738"/>
    </source>
</evidence>
<dbReference type="Pfam" id="PF14111">
    <property type="entry name" value="DUF4283"/>
    <property type="match status" value="1"/>
</dbReference>